<protein>
    <recommendedName>
        <fullName evidence="4">SET domain-containing protein</fullName>
    </recommendedName>
</protein>
<keyword evidence="6" id="KW-1185">Reference proteome</keyword>
<feature type="compositionally biased region" description="Acidic residues" evidence="3">
    <location>
        <begin position="12"/>
        <end position="21"/>
    </location>
</feature>
<evidence type="ECO:0000256" key="3">
    <source>
        <dbReference type="SAM" id="MobiDB-lite"/>
    </source>
</evidence>
<feature type="domain" description="SET" evidence="4">
    <location>
        <begin position="928"/>
        <end position="1045"/>
    </location>
</feature>
<evidence type="ECO:0000256" key="1">
    <source>
        <dbReference type="ARBA" id="ARBA00023015"/>
    </source>
</evidence>
<evidence type="ECO:0000256" key="2">
    <source>
        <dbReference type="ARBA" id="ARBA00023163"/>
    </source>
</evidence>
<dbReference type="Proteomes" id="UP001305779">
    <property type="component" value="Unassembled WGS sequence"/>
</dbReference>
<keyword evidence="1" id="KW-0805">Transcription regulation</keyword>
<feature type="compositionally biased region" description="Basic and acidic residues" evidence="3">
    <location>
        <begin position="373"/>
        <end position="382"/>
    </location>
</feature>
<sequence>MDLQHGQVVIDLCDDDDDDELPVTKSAAAYRGANRSQETRPPPNIVDLSKSPERNTASHDTQASDASLRVPPRKRTGQSSPSSKTSDTSRHSGSRTSALKDRTRPPMQSTSSPRPMAGDGSDGQFNYRKRARQNEHPSSDSGRPDKRQRSLHVPGSSDKARKQSPGKLASNSKTPNNGDFVDLTSDTEEPTSNARDGIARPTDAAVNRRREFSTNDDAESRGRASPHRQKAASTEASDLRPSPLRKKAPRSGGFLKEGSEANCNDERGLEIPESLPGTPEVEKVADKQRELRSPETTRPLQKSVSPLKAASKAVTRLASESSPGPVPWRNKRTLPLTPSESSADEAARRSNKKTSSTKLASDHVSQSGGPATDEARLEERHRSASQHANPTVQRDGETALKAKLTTAQTPKSASTPSVSARNSMEKPQSDNIAGESQHASPPKQLVTGGKRRVPQAAEPAGPKLQKIGGTSYSDSGISTVQHIERAVGHCLDQLQRDNEHWTRTQLQRARCAPESRRTVNSDEPTSVFRKMTPLAIRPHERKKADKTNAKFETEVARSNKKLMWMTPCTTFDTDQEDVPSYSHYVMLKHNFLAPNETTLQHWPYFDDETNSLPQLAEQFNSLYKNDVAHREGKLLLLMKAENYAEHAERMLQDVQCKWSDVLHFLLDAAPNVGDDADAKRALQSRDTFGDIKAFRESRRWLMVLSKLPAALPADIGRAALLCEHFYKLARFSFWHLARRSDYTRSLLEDEAHDTDNLDKLTCRVCLRLSCPYHGEMENPDDDSDSDASSEHSAVETDIINPKRRNYRTRVELPPTVEDGSSKANRRDLHYWQTGTMANLLNKPDERHPFYPCHHPACYRKFSGCNCAKKGKVCFNSESCACFGLGRECDPDLCGSCGVCDVLDPKHSHDDRVLIDRCRNANIQRGHPKHTMIGKSEVHGFGLYVCEPVRQHELIGEYKGEVITTKEAERRGAIYEHQKLSYLFSLNQSQEVDSTFFGNKMRFINHATKAKCNVYARIITVNAVHRICMFAERDIQAGEELYFNYGPRFTFAEEQELKKRGKAQNNTSQSKAVPHVRNANLTKSFYDPDDERGGRAAQKSLGRPPRADRSGRLTTAQAQLRRDLASSSDVEMGEAEDDETDEYEDEEDDEDELYR</sequence>
<dbReference type="PANTHER" id="PTHR45747">
    <property type="entry name" value="HISTONE-LYSINE N-METHYLTRANSFERASE E(Z)"/>
    <property type="match status" value="1"/>
</dbReference>
<dbReference type="InterPro" id="IPR045318">
    <property type="entry name" value="EZH1/2-like"/>
</dbReference>
<dbReference type="SMART" id="SM00317">
    <property type="entry name" value="SET"/>
    <property type="match status" value="1"/>
</dbReference>
<evidence type="ECO:0000259" key="4">
    <source>
        <dbReference type="PROSITE" id="PS50280"/>
    </source>
</evidence>
<feature type="compositionally biased region" description="Acidic residues" evidence="3">
    <location>
        <begin position="777"/>
        <end position="787"/>
    </location>
</feature>
<feature type="compositionally biased region" description="Polar residues" evidence="3">
    <location>
        <begin position="353"/>
        <end position="369"/>
    </location>
</feature>
<feature type="compositionally biased region" description="Basic and acidic residues" evidence="3">
    <location>
        <begin position="280"/>
        <end position="295"/>
    </location>
</feature>
<accession>A0ABR0F4I5</accession>
<dbReference type="SUPFAM" id="SSF82199">
    <property type="entry name" value="SET domain"/>
    <property type="match status" value="1"/>
</dbReference>
<dbReference type="PROSITE" id="PS50280">
    <property type="entry name" value="SET"/>
    <property type="match status" value="1"/>
</dbReference>
<name>A0ABR0F4I5_ZASCE</name>
<dbReference type="Pfam" id="PF00856">
    <property type="entry name" value="SET"/>
    <property type="match status" value="1"/>
</dbReference>
<evidence type="ECO:0000313" key="5">
    <source>
        <dbReference type="EMBL" id="KAK4508230.1"/>
    </source>
</evidence>
<feature type="region of interest" description="Disordered" evidence="3">
    <location>
        <begin position="776"/>
        <end position="795"/>
    </location>
</feature>
<dbReference type="InterPro" id="IPR001214">
    <property type="entry name" value="SET_dom"/>
</dbReference>
<dbReference type="PANTHER" id="PTHR45747:SF4">
    <property type="entry name" value="HISTONE-LYSINE N-METHYLTRANSFERASE E(Z)"/>
    <property type="match status" value="1"/>
</dbReference>
<gene>
    <name evidence="5" type="ORF">PRZ48_001968</name>
</gene>
<feature type="region of interest" description="Disordered" evidence="3">
    <location>
        <begin position="1"/>
        <end position="472"/>
    </location>
</feature>
<comment type="caution">
    <text evidence="5">The sequence shown here is derived from an EMBL/GenBank/DDBJ whole genome shotgun (WGS) entry which is preliminary data.</text>
</comment>
<proteinExistence type="predicted"/>
<feature type="compositionally biased region" description="Polar residues" evidence="3">
    <location>
        <begin position="408"/>
        <end position="422"/>
    </location>
</feature>
<feature type="region of interest" description="Disordered" evidence="3">
    <location>
        <begin position="1057"/>
        <end position="1154"/>
    </location>
</feature>
<feature type="compositionally biased region" description="Basic and acidic residues" evidence="3">
    <location>
        <begin position="132"/>
        <end position="148"/>
    </location>
</feature>
<dbReference type="Gene3D" id="2.170.270.10">
    <property type="entry name" value="SET domain"/>
    <property type="match status" value="1"/>
</dbReference>
<feature type="compositionally biased region" description="Acidic residues" evidence="3">
    <location>
        <begin position="1130"/>
        <end position="1154"/>
    </location>
</feature>
<reference evidence="5 6" key="1">
    <citation type="journal article" date="2023" name="G3 (Bethesda)">
        <title>A chromosome-level genome assembly of Zasmidium syzygii isolated from banana leaves.</title>
        <authorList>
            <person name="van Westerhoven A.C."/>
            <person name="Mehrabi R."/>
            <person name="Talebi R."/>
            <person name="Steentjes M.B.F."/>
            <person name="Corcolon B."/>
            <person name="Chong P.A."/>
            <person name="Kema G.H.J."/>
            <person name="Seidl M.F."/>
        </authorList>
    </citation>
    <scope>NUCLEOTIDE SEQUENCE [LARGE SCALE GENOMIC DNA]</scope>
    <source>
        <strain evidence="5 6">P124</strain>
    </source>
</reference>
<dbReference type="InterPro" id="IPR046341">
    <property type="entry name" value="SET_dom_sf"/>
</dbReference>
<organism evidence="5 6">
    <name type="scientific">Zasmidium cellare</name>
    <name type="common">Wine cellar mold</name>
    <name type="synonym">Racodium cellare</name>
    <dbReference type="NCBI Taxonomy" id="395010"/>
    <lineage>
        <taxon>Eukaryota</taxon>
        <taxon>Fungi</taxon>
        <taxon>Dikarya</taxon>
        <taxon>Ascomycota</taxon>
        <taxon>Pezizomycotina</taxon>
        <taxon>Dothideomycetes</taxon>
        <taxon>Dothideomycetidae</taxon>
        <taxon>Mycosphaerellales</taxon>
        <taxon>Mycosphaerellaceae</taxon>
        <taxon>Zasmidium</taxon>
    </lineage>
</organism>
<feature type="compositionally biased region" description="Basic and acidic residues" evidence="3">
    <location>
        <begin position="206"/>
        <end position="222"/>
    </location>
</feature>
<evidence type="ECO:0000313" key="6">
    <source>
        <dbReference type="Proteomes" id="UP001305779"/>
    </source>
</evidence>
<dbReference type="EMBL" id="JAXOVC010000001">
    <property type="protein sequence ID" value="KAK4508230.1"/>
    <property type="molecule type" value="Genomic_DNA"/>
</dbReference>
<keyword evidence="2" id="KW-0804">Transcription</keyword>